<gene>
    <name evidence="9" type="ordered locus">RB1149</name>
</gene>
<dbReference type="PANTHER" id="PTHR35007:SF2">
    <property type="entry name" value="PILUS ASSEMBLE PROTEIN"/>
    <property type="match status" value="1"/>
</dbReference>
<keyword evidence="10" id="KW-1185">Reference proteome</keyword>
<dbReference type="InterPro" id="IPR018076">
    <property type="entry name" value="T2SS_GspF_dom"/>
</dbReference>
<dbReference type="Pfam" id="PF00482">
    <property type="entry name" value="T2SSF"/>
    <property type="match status" value="1"/>
</dbReference>
<accession>Q7UXS3</accession>
<dbReference type="STRING" id="243090.RB1149"/>
<dbReference type="PATRIC" id="fig|243090.15.peg.526"/>
<feature type="transmembrane region" description="Helical" evidence="7">
    <location>
        <begin position="130"/>
        <end position="152"/>
    </location>
</feature>
<dbReference type="Proteomes" id="UP000001025">
    <property type="component" value="Chromosome"/>
</dbReference>
<dbReference type="EnsemblBacteria" id="CAD71930">
    <property type="protein sequence ID" value="CAD71930"/>
    <property type="gene ID" value="RB1149"/>
</dbReference>
<feature type="transmembrane region" description="Helical" evidence="7">
    <location>
        <begin position="282"/>
        <end position="304"/>
    </location>
</feature>
<name>Q7UXS3_RHOBA</name>
<sequence length="313" mass="35472">MNMFDFFMASQWIALVGIFATVSILFYLAFLLWDPYWRIVDGRVAEMLREDDSEEAGTDQSTDFGDPKETPKSGTTWLGGKSALNLESQLINAGIHHHGMHRKLTMLRWLLFLVPPIVFGSLCYRGEMPLNWAVMSSSFLMLLAYSLPVMWLKRAVRKYHQMLRAALPDFLDLMVVCLDAGLSLQESIKQVGEELRWIHPAFTHEIDLVQHDIDLGSPVDKAIRRFADRSGYDALRTLSSLIREGQRFGTNVSESLSGHADMLRFQREQAAEENAQKASVKIILPTMLFIFPAIFIVLVSPAAFKIQEAFAAQ</sequence>
<feature type="region of interest" description="Disordered" evidence="6">
    <location>
        <begin position="51"/>
        <end position="77"/>
    </location>
</feature>
<dbReference type="KEGG" id="rba:RB1149"/>
<evidence type="ECO:0000256" key="7">
    <source>
        <dbReference type="SAM" id="Phobius"/>
    </source>
</evidence>
<evidence type="ECO:0000256" key="1">
    <source>
        <dbReference type="ARBA" id="ARBA00004651"/>
    </source>
</evidence>
<evidence type="ECO:0000313" key="9">
    <source>
        <dbReference type="EMBL" id="CAD71930.1"/>
    </source>
</evidence>
<keyword evidence="4 7" id="KW-1133">Transmembrane helix</keyword>
<evidence type="ECO:0000256" key="4">
    <source>
        <dbReference type="ARBA" id="ARBA00022989"/>
    </source>
</evidence>
<evidence type="ECO:0000256" key="2">
    <source>
        <dbReference type="ARBA" id="ARBA00022475"/>
    </source>
</evidence>
<evidence type="ECO:0000313" key="10">
    <source>
        <dbReference type="Proteomes" id="UP000001025"/>
    </source>
</evidence>
<dbReference type="EMBL" id="BX294134">
    <property type="protein sequence ID" value="CAD71930.1"/>
    <property type="molecule type" value="Genomic_DNA"/>
</dbReference>
<dbReference type="OrthoDB" id="9810662at2"/>
<dbReference type="GO" id="GO:0005886">
    <property type="term" value="C:plasma membrane"/>
    <property type="evidence" value="ECO:0007669"/>
    <property type="project" value="UniProtKB-SubCell"/>
</dbReference>
<dbReference type="InParanoid" id="Q7UXS3"/>
<dbReference type="HOGENOM" id="CLU_056917_4_0_0"/>
<feature type="transmembrane region" description="Helical" evidence="7">
    <location>
        <begin position="106"/>
        <end position="124"/>
    </location>
</feature>
<feature type="transmembrane region" description="Helical" evidence="7">
    <location>
        <begin position="12"/>
        <end position="33"/>
    </location>
</feature>
<keyword evidence="3 7" id="KW-0812">Transmembrane</keyword>
<keyword evidence="5 7" id="KW-0472">Membrane</keyword>
<organism evidence="9 10">
    <name type="scientific">Rhodopirellula baltica (strain DSM 10527 / NCIMB 13988 / SH1)</name>
    <dbReference type="NCBI Taxonomy" id="243090"/>
    <lineage>
        <taxon>Bacteria</taxon>
        <taxon>Pseudomonadati</taxon>
        <taxon>Planctomycetota</taxon>
        <taxon>Planctomycetia</taxon>
        <taxon>Pirellulales</taxon>
        <taxon>Pirellulaceae</taxon>
        <taxon>Rhodopirellula</taxon>
    </lineage>
</organism>
<evidence type="ECO:0000256" key="6">
    <source>
        <dbReference type="SAM" id="MobiDB-lite"/>
    </source>
</evidence>
<comment type="subcellular location">
    <subcellularLocation>
        <location evidence="1">Cell membrane</location>
        <topology evidence="1">Multi-pass membrane protein</topology>
    </subcellularLocation>
</comment>
<protein>
    <submittedName>
        <fullName evidence="9">Probable integral membrane protein</fullName>
    </submittedName>
</protein>
<evidence type="ECO:0000259" key="8">
    <source>
        <dbReference type="Pfam" id="PF00482"/>
    </source>
</evidence>
<proteinExistence type="predicted"/>
<keyword evidence="2" id="KW-1003">Cell membrane</keyword>
<dbReference type="AlphaFoldDB" id="Q7UXS3"/>
<dbReference type="eggNOG" id="COG2064">
    <property type="taxonomic scope" value="Bacteria"/>
</dbReference>
<dbReference type="PANTHER" id="PTHR35007">
    <property type="entry name" value="INTEGRAL MEMBRANE PROTEIN-RELATED"/>
    <property type="match status" value="1"/>
</dbReference>
<reference evidence="9 10" key="1">
    <citation type="journal article" date="2003" name="Proc. Natl. Acad. Sci. U.S.A.">
        <title>Complete genome sequence of the marine planctomycete Pirellula sp. strain 1.</title>
        <authorList>
            <person name="Gloeckner F.O."/>
            <person name="Kube M."/>
            <person name="Bauer M."/>
            <person name="Teeling H."/>
            <person name="Lombardot T."/>
            <person name="Ludwig W."/>
            <person name="Gade D."/>
            <person name="Beck A."/>
            <person name="Borzym K."/>
            <person name="Heitmann K."/>
            <person name="Rabus R."/>
            <person name="Schlesner H."/>
            <person name="Amann R."/>
            <person name="Reinhardt R."/>
        </authorList>
    </citation>
    <scope>NUCLEOTIDE SEQUENCE [LARGE SCALE GENOMIC DNA]</scope>
    <source>
        <strain evidence="10">DSM 10527 / NCIMB 13988 / SH1</strain>
    </source>
</reference>
<evidence type="ECO:0000256" key="5">
    <source>
        <dbReference type="ARBA" id="ARBA00023136"/>
    </source>
</evidence>
<feature type="domain" description="Type II secretion system protein GspF" evidence="8">
    <location>
        <begin position="170"/>
        <end position="299"/>
    </location>
</feature>
<evidence type="ECO:0000256" key="3">
    <source>
        <dbReference type="ARBA" id="ARBA00022692"/>
    </source>
</evidence>